<gene>
    <name evidence="1" type="ORF">E2F50_10150</name>
</gene>
<dbReference type="EMBL" id="SMTL01000002">
    <property type="protein sequence ID" value="TDK37239.1"/>
    <property type="molecule type" value="Genomic_DNA"/>
</dbReference>
<dbReference type="RefSeq" id="WP_133316006.1">
    <property type="nucleotide sequence ID" value="NZ_SMTL01000002.1"/>
</dbReference>
<dbReference type="AlphaFoldDB" id="A0A4R5UKE1"/>
<protein>
    <submittedName>
        <fullName evidence="1">DUF3168 domain-containing protein</fullName>
    </submittedName>
</protein>
<dbReference type="Proteomes" id="UP000295238">
    <property type="component" value="Unassembled WGS sequence"/>
</dbReference>
<organism evidence="1 2">
    <name type="scientific">Rhizobium deserti</name>
    <dbReference type="NCBI Taxonomy" id="2547961"/>
    <lineage>
        <taxon>Bacteria</taxon>
        <taxon>Pseudomonadati</taxon>
        <taxon>Pseudomonadota</taxon>
        <taxon>Alphaproteobacteria</taxon>
        <taxon>Hyphomicrobiales</taxon>
        <taxon>Rhizobiaceae</taxon>
        <taxon>Rhizobium/Agrobacterium group</taxon>
        <taxon>Rhizobium</taxon>
    </lineage>
</organism>
<evidence type="ECO:0000313" key="2">
    <source>
        <dbReference type="Proteomes" id="UP000295238"/>
    </source>
</evidence>
<dbReference type="Pfam" id="PF11367">
    <property type="entry name" value="Tail_completion_gp17"/>
    <property type="match status" value="1"/>
</dbReference>
<dbReference type="InterPro" id="IPR053745">
    <property type="entry name" value="Viral_Tail_Comp_sf"/>
</dbReference>
<dbReference type="OrthoDB" id="7630456at2"/>
<dbReference type="Gene3D" id="3.30.2000.30">
    <property type="match status" value="1"/>
</dbReference>
<comment type="caution">
    <text evidence="1">The sequence shown here is derived from an EMBL/GenBank/DDBJ whole genome shotgun (WGS) entry which is preliminary data.</text>
</comment>
<keyword evidence="2" id="KW-1185">Reference proteome</keyword>
<proteinExistence type="predicted"/>
<evidence type="ECO:0000313" key="1">
    <source>
        <dbReference type="EMBL" id="TDK37239.1"/>
    </source>
</evidence>
<reference evidence="1 2" key="1">
    <citation type="submission" date="2019-03" db="EMBL/GenBank/DDBJ databases">
        <title>Rhizobium sp. nov., an bacterium isolated from biocrust in Mu Us Desert.</title>
        <authorList>
            <person name="Lixiong L."/>
        </authorList>
    </citation>
    <scope>NUCLEOTIDE SEQUENCE [LARGE SCALE GENOMIC DNA]</scope>
    <source>
        <strain evidence="1 2">SPY-1</strain>
    </source>
</reference>
<sequence length="133" mass="14632">MTAAAKALLKALHQRLSGDPALSAIIGPDGVRDRLLPRPQLPAITFGDLDTRDYSTDGDGRAEHLLTLEIWSDGEGRRQGQETAGLVHDLLHDVSFDLGSVVLVSLLVTGMRSRREPKTKFYLVEMRLRAVTE</sequence>
<name>A0A4R5UKE1_9HYPH</name>
<accession>A0A4R5UKE1</accession>
<dbReference type="InterPro" id="IPR021508">
    <property type="entry name" value="Gp17-like"/>
</dbReference>